<evidence type="ECO:0000256" key="1">
    <source>
        <dbReference type="ARBA" id="ARBA00004123"/>
    </source>
</evidence>
<evidence type="ECO:0000256" key="2">
    <source>
        <dbReference type="ARBA" id="ARBA00023015"/>
    </source>
</evidence>
<dbReference type="GO" id="GO:0003677">
    <property type="term" value="F:DNA binding"/>
    <property type="evidence" value="ECO:0007669"/>
    <property type="project" value="UniProtKB-KW"/>
</dbReference>
<dbReference type="EMBL" id="JAUIZM010000008">
    <property type="protein sequence ID" value="KAK1367847.1"/>
    <property type="molecule type" value="Genomic_DNA"/>
</dbReference>
<evidence type="ECO:0000313" key="8">
    <source>
        <dbReference type="Proteomes" id="UP001237642"/>
    </source>
</evidence>
<dbReference type="SUPFAM" id="SSF54171">
    <property type="entry name" value="DNA-binding domain"/>
    <property type="match status" value="1"/>
</dbReference>
<accession>A0AAD8MCJ2</accession>
<keyword evidence="5" id="KW-0539">Nucleus</keyword>
<dbReference type="PANTHER" id="PTHR31194:SF62">
    <property type="entry name" value="ETHYLENE-RESPONSIVE TRANSCRIPTION FACTOR ERF118"/>
    <property type="match status" value="1"/>
</dbReference>
<reference evidence="7" key="2">
    <citation type="submission" date="2023-05" db="EMBL/GenBank/DDBJ databases">
        <authorList>
            <person name="Schelkunov M.I."/>
        </authorList>
    </citation>
    <scope>NUCLEOTIDE SEQUENCE</scope>
    <source>
        <strain evidence="7">Hsosn_3</strain>
        <tissue evidence="7">Leaf</tissue>
    </source>
</reference>
<dbReference type="PANTHER" id="PTHR31194">
    <property type="entry name" value="SHN SHINE , DNA BINDING / TRANSCRIPTION FACTOR"/>
    <property type="match status" value="1"/>
</dbReference>
<dbReference type="InterPro" id="IPR016177">
    <property type="entry name" value="DNA-bd_dom_sf"/>
</dbReference>
<evidence type="ECO:0000256" key="5">
    <source>
        <dbReference type="ARBA" id="ARBA00023242"/>
    </source>
</evidence>
<dbReference type="Gene3D" id="3.30.730.10">
    <property type="entry name" value="AP2/ERF domain"/>
    <property type="match status" value="1"/>
</dbReference>
<dbReference type="GO" id="GO:0003700">
    <property type="term" value="F:DNA-binding transcription factor activity"/>
    <property type="evidence" value="ECO:0007669"/>
    <property type="project" value="InterPro"/>
</dbReference>
<reference evidence="7" key="1">
    <citation type="submission" date="2023-02" db="EMBL/GenBank/DDBJ databases">
        <title>Genome of toxic invasive species Heracleum sosnowskyi carries increased number of genes despite the absence of recent whole-genome duplications.</title>
        <authorList>
            <person name="Schelkunov M."/>
            <person name="Shtratnikova V."/>
            <person name="Makarenko M."/>
            <person name="Klepikova A."/>
            <person name="Omelchenko D."/>
            <person name="Novikova G."/>
            <person name="Obukhova E."/>
            <person name="Bogdanov V."/>
            <person name="Penin A."/>
            <person name="Logacheva M."/>
        </authorList>
    </citation>
    <scope>NUCLEOTIDE SEQUENCE</scope>
    <source>
        <strain evidence="7">Hsosn_3</strain>
        <tissue evidence="7">Leaf</tissue>
    </source>
</reference>
<dbReference type="SMART" id="SM00380">
    <property type="entry name" value="AP2"/>
    <property type="match status" value="1"/>
</dbReference>
<evidence type="ECO:0000259" key="6">
    <source>
        <dbReference type="PROSITE" id="PS51032"/>
    </source>
</evidence>
<dbReference type="AlphaFoldDB" id="A0AAD8MCJ2"/>
<dbReference type="Proteomes" id="UP001237642">
    <property type="component" value="Unassembled WGS sequence"/>
</dbReference>
<feature type="domain" description="AP2/ERF" evidence="6">
    <location>
        <begin position="45"/>
        <end position="104"/>
    </location>
</feature>
<sequence>MAKKNGGRPATKYVTRYFTTKKTRRCNYTYTVALPSEQHQEVPVKIEGVRMRKSRWIAEIKHPKKKNVRIWLGSYATPEEASKVYQSKKMEYEEIKLQATTNNDEKLVCDQQVISSAHVESDAESLSDDVALRGIDIDDQVMEETISDDQAMKAVDFIDQKTVNVLKVSKAESLFDDRDVAVNVVEFDYQAMEVVDYQAERSLSKGKVLAIGDMLLQLGPVSIDRYGCILGEFRWMDDLSIC</sequence>
<comment type="subcellular location">
    <subcellularLocation>
        <location evidence="1">Nucleus</location>
    </subcellularLocation>
</comment>
<evidence type="ECO:0000256" key="4">
    <source>
        <dbReference type="ARBA" id="ARBA00023163"/>
    </source>
</evidence>
<keyword evidence="2" id="KW-0805">Transcription regulation</keyword>
<keyword evidence="8" id="KW-1185">Reference proteome</keyword>
<dbReference type="GO" id="GO:0005634">
    <property type="term" value="C:nucleus"/>
    <property type="evidence" value="ECO:0007669"/>
    <property type="project" value="UniProtKB-SubCell"/>
</dbReference>
<proteinExistence type="predicted"/>
<name>A0AAD8MCJ2_9APIA</name>
<keyword evidence="4" id="KW-0804">Transcription</keyword>
<dbReference type="InterPro" id="IPR036955">
    <property type="entry name" value="AP2/ERF_dom_sf"/>
</dbReference>
<dbReference type="PROSITE" id="PS51032">
    <property type="entry name" value="AP2_ERF"/>
    <property type="match status" value="1"/>
</dbReference>
<evidence type="ECO:0000256" key="3">
    <source>
        <dbReference type="ARBA" id="ARBA00023125"/>
    </source>
</evidence>
<protein>
    <recommendedName>
        <fullName evidence="6">AP2/ERF domain-containing protein</fullName>
    </recommendedName>
</protein>
<keyword evidence="3" id="KW-0238">DNA-binding</keyword>
<evidence type="ECO:0000313" key="7">
    <source>
        <dbReference type="EMBL" id="KAK1367847.1"/>
    </source>
</evidence>
<organism evidence="7 8">
    <name type="scientific">Heracleum sosnowskyi</name>
    <dbReference type="NCBI Taxonomy" id="360622"/>
    <lineage>
        <taxon>Eukaryota</taxon>
        <taxon>Viridiplantae</taxon>
        <taxon>Streptophyta</taxon>
        <taxon>Embryophyta</taxon>
        <taxon>Tracheophyta</taxon>
        <taxon>Spermatophyta</taxon>
        <taxon>Magnoliopsida</taxon>
        <taxon>eudicotyledons</taxon>
        <taxon>Gunneridae</taxon>
        <taxon>Pentapetalae</taxon>
        <taxon>asterids</taxon>
        <taxon>campanulids</taxon>
        <taxon>Apiales</taxon>
        <taxon>Apiaceae</taxon>
        <taxon>Apioideae</taxon>
        <taxon>apioid superclade</taxon>
        <taxon>Tordylieae</taxon>
        <taxon>Tordyliinae</taxon>
        <taxon>Heracleum</taxon>
    </lineage>
</organism>
<gene>
    <name evidence="7" type="ORF">POM88_033939</name>
</gene>
<dbReference type="InterPro" id="IPR001471">
    <property type="entry name" value="AP2/ERF_dom"/>
</dbReference>
<dbReference type="InterPro" id="IPR050913">
    <property type="entry name" value="AP2/ERF_ERF"/>
</dbReference>
<comment type="caution">
    <text evidence="7">The sequence shown here is derived from an EMBL/GenBank/DDBJ whole genome shotgun (WGS) entry which is preliminary data.</text>
</comment>